<dbReference type="Proteomes" id="UP000813427">
    <property type="component" value="Unassembled WGS sequence"/>
</dbReference>
<dbReference type="InterPro" id="IPR052897">
    <property type="entry name" value="Sec-Metab_Biosynth_Hydrolase"/>
</dbReference>
<keyword evidence="2" id="KW-0378">Hydrolase</keyword>
<evidence type="ECO:0000313" key="3">
    <source>
        <dbReference type="Proteomes" id="UP000813427"/>
    </source>
</evidence>
<accession>A0A8K0RWF5</accession>
<dbReference type="SUPFAM" id="SSF53474">
    <property type="entry name" value="alpha/beta-Hydrolases"/>
    <property type="match status" value="1"/>
</dbReference>
<dbReference type="OrthoDB" id="1263307at2759"/>
<dbReference type="EMBL" id="JAGPXF010000003">
    <property type="protein sequence ID" value="KAH7251242.1"/>
    <property type="molecule type" value="Genomic_DNA"/>
</dbReference>
<reference evidence="2" key="1">
    <citation type="journal article" date="2021" name="Nat. Commun.">
        <title>Genetic determinants of endophytism in the Arabidopsis root mycobiome.</title>
        <authorList>
            <person name="Mesny F."/>
            <person name="Miyauchi S."/>
            <person name="Thiergart T."/>
            <person name="Pickel B."/>
            <person name="Atanasova L."/>
            <person name="Karlsson M."/>
            <person name="Huettel B."/>
            <person name="Barry K.W."/>
            <person name="Haridas S."/>
            <person name="Chen C."/>
            <person name="Bauer D."/>
            <person name="Andreopoulos W."/>
            <person name="Pangilinan J."/>
            <person name="LaButti K."/>
            <person name="Riley R."/>
            <person name="Lipzen A."/>
            <person name="Clum A."/>
            <person name="Drula E."/>
            <person name="Henrissat B."/>
            <person name="Kohler A."/>
            <person name="Grigoriev I.V."/>
            <person name="Martin F.M."/>
            <person name="Hacquard S."/>
        </authorList>
    </citation>
    <scope>NUCLEOTIDE SEQUENCE</scope>
    <source>
        <strain evidence="2">MPI-SDFR-AT-0068</strain>
    </source>
</reference>
<dbReference type="InterPro" id="IPR029058">
    <property type="entry name" value="AB_hydrolase_fold"/>
</dbReference>
<evidence type="ECO:0000313" key="2">
    <source>
        <dbReference type="EMBL" id="KAH7251242.1"/>
    </source>
</evidence>
<dbReference type="AlphaFoldDB" id="A0A8K0RWF5"/>
<comment type="caution">
    <text evidence="2">The sequence shown here is derived from an EMBL/GenBank/DDBJ whole genome shotgun (WGS) entry which is preliminary data.</text>
</comment>
<dbReference type="PANTHER" id="PTHR37017:SF13">
    <property type="entry name" value="AB HYDROLASE-1 DOMAIN-CONTAINING PROTEIN"/>
    <property type="match status" value="1"/>
</dbReference>
<proteinExistence type="predicted"/>
<organism evidence="2 3">
    <name type="scientific">Fusarium tricinctum</name>
    <dbReference type="NCBI Taxonomy" id="61284"/>
    <lineage>
        <taxon>Eukaryota</taxon>
        <taxon>Fungi</taxon>
        <taxon>Dikarya</taxon>
        <taxon>Ascomycota</taxon>
        <taxon>Pezizomycotina</taxon>
        <taxon>Sordariomycetes</taxon>
        <taxon>Hypocreomycetidae</taxon>
        <taxon>Hypocreales</taxon>
        <taxon>Nectriaceae</taxon>
        <taxon>Fusarium</taxon>
        <taxon>Fusarium tricinctum species complex</taxon>
    </lineage>
</organism>
<dbReference type="Gene3D" id="3.40.50.1820">
    <property type="entry name" value="alpha/beta hydrolase"/>
    <property type="match status" value="1"/>
</dbReference>
<dbReference type="PANTHER" id="PTHR37017">
    <property type="entry name" value="AB HYDROLASE-1 DOMAIN-CONTAINING PROTEIN-RELATED"/>
    <property type="match status" value="1"/>
</dbReference>
<sequence length="251" mass="27147">MGGPTVVIVPGSFAPGKHYRAFTESLEKDGIASRVIETPSVGRKDHLPPQTMSDDVAEITKVITELFDEGKEVVLMTHSYGGIPGTQCLKGLSRKARKDQGKEGGIDKIVYLASVVLQPGASNFDAFGAAMPDFVTVTDDYMTLDPKGHASSTFSDLPADEALELAKQMPEHSTPSFKEALTYPGYNDVEVHYIVCEQDKIIPPMYQRGMIEAVKMSAGKDVKVHSLDSGHVPVISQPDNVSKIVKKIIDG</sequence>
<dbReference type="Pfam" id="PF12697">
    <property type="entry name" value="Abhydrolase_6"/>
    <property type="match status" value="1"/>
</dbReference>
<feature type="domain" description="AB hydrolase-1" evidence="1">
    <location>
        <begin position="6"/>
        <end position="242"/>
    </location>
</feature>
<gene>
    <name evidence="2" type="ORF">BKA59DRAFT_435026</name>
</gene>
<dbReference type="GO" id="GO:0016787">
    <property type="term" value="F:hydrolase activity"/>
    <property type="evidence" value="ECO:0007669"/>
    <property type="project" value="UniProtKB-KW"/>
</dbReference>
<evidence type="ECO:0000259" key="1">
    <source>
        <dbReference type="Pfam" id="PF12697"/>
    </source>
</evidence>
<name>A0A8K0RWF5_9HYPO</name>
<protein>
    <submittedName>
        <fullName evidence="2">Alpha/beta hydrolase fold-1</fullName>
    </submittedName>
</protein>
<dbReference type="InterPro" id="IPR000073">
    <property type="entry name" value="AB_hydrolase_1"/>
</dbReference>
<keyword evidence="3" id="KW-1185">Reference proteome</keyword>